<evidence type="ECO:0000313" key="4">
    <source>
        <dbReference type="EMBL" id="GIO43150.1"/>
    </source>
</evidence>
<sequence>MLDLTPVWSYVPGFADYEKKSRLWVEDTRFVLDSLEAASSPIPAWLAEKIDMNRAGVFGHSFGGATAAQMLVEDSRIKAALNMDGILYGQSIPENGFDLPYMQMNAKQSIDYEWFEQSLDQTIASSGRTRAHYEQFWAESDSRRQH</sequence>
<evidence type="ECO:0000256" key="3">
    <source>
        <dbReference type="ARBA" id="ARBA00023098"/>
    </source>
</evidence>
<dbReference type="GO" id="GO:0016042">
    <property type="term" value="P:lipid catabolic process"/>
    <property type="evidence" value="ECO:0007669"/>
    <property type="project" value="UniProtKB-KW"/>
</dbReference>
<gene>
    <name evidence="4" type="ORF">J41TS4_29080</name>
</gene>
<dbReference type="Gene3D" id="3.40.50.1820">
    <property type="entry name" value="alpha/beta hydrolase"/>
    <property type="match status" value="1"/>
</dbReference>
<protein>
    <recommendedName>
        <fullName evidence="6">1-alkyl-2-acetylglycerophosphocholine esterase</fullName>
    </recommendedName>
</protein>
<dbReference type="Pfam" id="PF03403">
    <property type="entry name" value="PAF-AH_p_II"/>
    <property type="match status" value="1"/>
</dbReference>
<dbReference type="PANTHER" id="PTHR10272:SF0">
    <property type="entry name" value="PLATELET-ACTIVATING FACTOR ACETYLHYDROLASE"/>
    <property type="match status" value="1"/>
</dbReference>
<dbReference type="EMBL" id="BORS01000009">
    <property type="protein sequence ID" value="GIO43150.1"/>
    <property type="molecule type" value="Genomic_DNA"/>
</dbReference>
<keyword evidence="3" id="KW-0443">Lipid metabolism</keyword>
<dbReference type="Proteomes" id="UP000678895">
    <property type="component" value="Unassembled WGS sequence"/>
</dbReference>
<accession>A0A920CL51</accession>
<comment type="caution">
    <text evidence="4">The sequence shown here is derived from an EMBL/GenBank/DDBJ whole genome shotgun (WGS) entry which is preliminary data.</text>
</comment>
<dbReference type="GO" id="GO:0003847">
    <property type="term" value="F:1-alkyl-2-acetylglycerophosphocholine esterase activity"/>
    <property type="evidence" value="ECO:0007669"/>
    <property type="project" value="TreeGrafter"/>
</dbReference>
<name>A0A920CL51_9BACL</name>
<evidence type="ECO:0000256" key="1">
    <source>
        <dbReference type="ARBA" id="ARBA00022801"/>
    </source>
</evidence>
<dbReference type="InterPro" id="IPR029058">
    <property type="entry name" value="AB_hydrolase_fold"/>
</dbReference>
<evidence type="ECO:0008006" key="6">
    <source>
        <dbReference type="Google" id="ProtNLM"/>
    </source>
</evidence>
<keyword evidence="5" id="KW-1185">Reference proteome</keyword>
<proteinExistence type="predicted"/>
<evidence type="ECO:0000256" key="2">
    <source>
        <dbReference type="ARBA" id="ARBA00022963"/>
    </source>
</evidence>
<keyword evidence="1" id="KW-0378">Hydrolase</keyword>
<evidence type="ECO:0000313" key="5">
    <source>
        <dbReference type="Proteomes" id="UP000678895"/>
    </source>
</evidence>
<dbReference type="SUPFAM" id="SSF53474">
    <property type="entry name" value="alpha/beta-Hydrolases"/>
    <property type="match status" value="1"/>
</dbReference>
<keyword evidence="2" id="KW-0442">Lipid degradation</keyword>
<dbReference type="PANTHER" id="PTHR10272">
    <property type="entry name" value="PLATELET-ACTIVATING FACTOR ACETYLHYDROLASE"/>
    <property type="match status" value="1"/>
</dbReference>
<reference evidence="4" key="1">
    <citation type="submission" date="2021-03" db="EMBL/GenBank/DDBJ databases">
        <title>Antimicrobial resistance genes in bacteria isolated from Japanese honey, and their potential for conferring macrolide and lincosamide resistance in the American foulbrood pathogen Paenibacillus larvae.</title>
        <authorList>
            <person name="Okamoto M."/>
            <person name="Kumagai M."/>
            <person name="Kanamori H."/>
            <person name="Takamatsu D."/>
        </authorList>
    </citation>
    <scope>NUCLEOTIDE SEQUENCE</scope>
    <source>
        <strain evidence="4">J41TS4</strain>
    </source>
</reference>
<dbReference type="AlphaFoldDB" id="A0A920CL51"/>
<organism evidence="4 5">
    <name type="scientific">Paenibacillus apis</name>
    <dbReference type="NCBI Taxonomy" id="1792174"/>
    <lineage>
        <taxon>Bacteria</taxon>
        <taxon>Bacillati</taxon>
        <taxon>Bacillota</taxon>
        <taxon>Bacilli</taxon>
        <taxon>Bacillales</taxon>
        <taxon>Paenibacillaceae</taxon>
        <taxon>Paenibacillus</taxon>
    </lineage>
</organism>